<dbReference type="EMBL" id="CAJNOQ010004272">
    <property type="protein sequence ID" value="CAF1052126.1"/>
    <property type="molecule type" value="Genomic_DNA"/>
</dbReference>
<gene>
    <name evidence="3" type="ORF">GPM918_LOCUS16338</name>
    <name evidence="4" type="ORF">SRO942_LOCUS16338</name>
</gene>
<dbReference type="Proteomes" id="UP000663829">
    <property type="component" value="Unassembled WGS sequence"/>
</dbReference>
<feature type="domain" description="VWFA" evidence="2">
    <location>
        <begin position="66"/>
        <end position="237"/>
    </location>
</feature>
<evidence type="ECO:0000259" key="2">
    <source>
        <dbReference type="PROSITE" id="PS50234"/>
    </source>
</evidence>
<accession>A0A814KG17</accession>
<name>A0A814KG17_9BILA</name>
<dbReference type="Pfam" id="PF13519">
    <property type="entry name" value="VWA_2"/>
    <property type="match status" value="1"/>
</dbReference>
<dbReference type="SMART" id="SM00327">
    <property type="entry name" value="VWA"/>
    <property type="match status" value="1"/>
</dbReference>
<keyword evidence="1" id="KW-0732">Signal</keyword>
<sequence>MDYLSLTYLFVLMTPLTVAASQFPVQLSISQEKKFFPHEISTYIQHVNVQIKTGQSVQTHSKPPQELFLVLDTSGSMASGKKWTNAVLAIESIIRNMNSEDKLHLIQYNSRSSIVFENENDHRIMLNALHALYPTGGTNLMTGFDQAITLVKKYSERLTLKRLFLFSDGHINEGVTQHTQLLKEVTYMKTIYEITICSFGIGADFDEKLMTNIADHGSGDYFFIQGADSMKKVVDIAYKGFQSVMGTNAYLKITTKNDAHIVDVYGYELKNDENQIISIGDIRYDDMMNILLQTEVKITEKLLEQSEIDYMIIELWMTDVVDRSSKLVTSKSVLFSFSKNEEELKDLNKVVARLVELQQIQRREKEVTKLLRAQRVQDAMKLKQKLAKELEFTSKTLDEESAFDGEDLTTFEYAKDQAHTMKRRSNDMVSSFSSGIMTDAELAKQNEYYTKLSEKYKKAHHDL</sequence>
<dbReference type="InterPro" id="IPR002035">
    <property type="entry name" value="VWF_A"/>
</dbReference>
<feature type="signal peptide" evidence="1">
    <location>
        <begin position="1"/>
        <end position="20"/>
    </location>
</feature>
<organism evidence="3 5">
    <name type="scientific">Didymodactylos carnosus</name>
    <dbReference type="NCBI Taxonomy" id="1234261"/>
    <lineage>
        <taxon>Eukaryota</taxon>
        <taxon>Metazoa</taxon>
        <taxon>Spiralia</taxon>
        <taxon>Gnathifera</taxon>
        <taxon>Rotifera</taxon>
        <taxon>Eurotatoria</taxon>
        <taxon>Bdelloidea</taxon>
        <taxon>Philodinida</taxon>
        <taxon>Philodinidae</taxon>
        <taxon>Didymodactylos</taxon>
    </lineage>
</organism>
<dbReference type="PANTHER" id="PTHR45737">
    <property type="entry name" value="VON WILLEBRAND FACTOR A DOMAIN-CONTAINING PROTEIN 5A"/>
    <property type="match status" value="1"/>
</dbReference>
<reference evidence="3" key="1">
    <citation type="submission" date="2021-02" db="EMBL/GenBank/DDBJ databases">
        <authorList>
            <person name="Nowell W R."/>
        </authorList>
    </citation>
    <scope>NUCLEOTIDE SEQUENCE</scope>
</reference>
<evidence type="ECO:0000313" key="4">
    <source>
        <dbReference type="EMBL" id="CAF3821555.1"/>
    </source>
</evidence>
<protein>
    <recommendedName>
        <fullName evidence="2">VWFA domain-containing protein</fullName>
    </recommendedName>
</protein>
<evidence type="ECO:0000256" key="1">
    <source>
        <dbReference type="SAM" id="SignalP"/>
    </source>
</evidence>
<dbReference type="SUPFAM" id="SSF53300">
    <property type="entry name" value="vWA-like"/>
    <property type="match status" value="1"/>
</dbReference>
<keyword evidence="5" id="KW-1185">Reference proteome</keyword>
<feature type="chain" id="PRO_5044131943" description="VWFA domain-containing protein" evidence="1">
    <location>
        <begin position="21"/>
        <end position="463"/>
    </location>
</feature>
<dbReference type="Proteomes" id="UP000681722">
    <property type="component" value="Unassembled WGS sequence"/>
</dbReference>
<dbReference type="EMBL" id="CAJOBC010004272">
    <property type="protein sequence ID" value="CAF3821555.1"/>
    <property type="molecule type" value="Genomic_DNA"/>
</dbReference>
<dbReference type="InterPro" id="IPR036465">
    <property type="entry name" value="vWFA_dom_sf"/>
</dbReference>
<evidence type="ECO:0000313" key="3">
    <source>
        <dbReference type="EMBL" id="CAF1052126.1"/>
    </source>
</evidence>
<dbReference type="PANTHER" id="PTHR45737:SF6">
    <property type="entry name" value="VON WILLEBRAND FACTOR A DOMAIN-CONTAINING PROTEIN 5A"/>
    <property type="match status" value="1"/>
</dbReference>
<proteinExistence type="predicted"/>
<comment type="caution">
    <text evidence="3">The sequence shown here is derived from an EMBL/GenBank/DDBJ whole genome shotgun (WGS) entry which is preliminary data.</text>
</comment>
<evidence type="ECO:0000313" key="5">
    <source>
        <dbReference type="Proteomes" id="UP000663829"/>
    </source>
</evidence>
<dbReference type="PROSITE" id="PS50234">
    <property type="entry name" value="VWFA"/>
    <property type="match status" value="1"/>
</dbReference>
<dbReference type="AlphaFoldDB" id="A0A814KG17"/>
<dbReference type="OrthoDB" id="299997at2759"/>
<dbReference type="Gene3D" id="3.40.50.410">
    <property type="entry name" value="von Willebrand factor, type A domain"/>
    <property type="match status" value="1"/>
</dbReference>